<dbReference type="Pfam" id="PF01321">
    <property type="entry name" value="Creatinase_N"/>
    <property type="match status" value="1"/>
</dbReference>
<accession>A0A543AM01</accession>
<dbReference type="AlphaFoldDB" id="A0A543AM01"/>
<evidence type="ECO:0000313" key="3">
    <source>
        <dbReference type="EMBL" id="TQL73579.1"/>
    </source>
</evidence>
<gene>
    <name evidence="3" type="ORF">FB556_0017</name>
</gene>
<keyword evidence="3" id="KW-0645">Protease</keyword>
<dbReference type="PANTHER" id="PTHR46112:SF2">
    <property type="entry name" value="XAA-PRO AMINOPEPTIDASE P-RELATED"/>
    <property type="match status" value="1"/>
</dbReference>
<dbReference type="GO" id="GO:0004177">
    <property type="term" value="F:aminopeptidase activity"/>
    <property type="evidence" value="ECO:0007669"/>
    <property type="project" value="UniProtKB-KW"/>
</dbReference>
<dbReference type="RefSeq" id="WP_141863619.1">
    <property type="nucleotide sequence ID" value="NZ_BAABAN010000017.1"/>
</dbReference>
<keyword evidence="3" id="KW-0031">Aminopeptidase</keyword>
<dbReference type="InterPro" id="IPR000587">
    <property type="entry name" value="Creatinase_N"/>
</dbReference>
<dbReference type="Gene3D" id="3.90.230.10">
    <property type="entry name" value="Creatinase/methionine aminopeptidase superfamily"/>
    <property type="match status" value="1"/>
</dbReference>
<dbReference type="Proteomes" id="UP000319746">
    <property type="component" value="Unassembled WGS sequence"/>
</dbReference>
<dbReference type="InterPro" id="IPR036005">
    <property type="entry name" value="Creatinase/aminopeptidase-like"/>
</dbReference>
<feature type="domain" description="Creatinase N-terminal" evidence="2">
    <location>
        <begin position="39"/>
        <end position="173"/>
    </location>
</feature>
<keyword evidence="3" id="KW-0378">Hydrolase</keyword>
<dbReference type="InterPro" id="IPR000994">
    <property type="entry name" value="Pept_M24"/>
</dbReference>
<dbReference type="Gene3D" id="3.40.350.10">
    <property type="entry name" value="Creatinase/prolidase N-terminal domain"/>
    <property type="match status" value="1"/>
</dbReference>
<sequence>MTSPIKPHKTDHSTVPHVFTQHNGDQQELTFSPAEFDRRLANARKVMAADDVEALVLTSMHNIKYFSDFVPSPFGRLFGIIITPEDSITITPWVDGGMPWRTTYGDNIVYSDWDAQNFFRAIQHTLDERNIKPRRLGIEHDGLTVEEYHRLHDWFDGVELVNVATDLMNQRVVKSEEEIHLISEGARIADIGGRAIKNAITEGITEYELALIGTEAMVPEIAKSYPSRELRETWCLVQAGINTDGAHNWPTTRKLQKGDILSINCFPMMSGHYTAMERTMFLGQPDKRSLELWKINVEAFELGKELIKPGAVAQDIAAELNRFFEKHDLLKYAPIGYGHSFGVMSPYYGREAAMEFREDIETELKPNMVVSMEPMLTIPNNLPGAGAYREHDILVLTEDGHKNLTDFEVGPEHNIIDS</sequence>
<feature type="domain" description="Peptidase M24" evidence="1">
    <location>
        <begin position="182"/>
        <end position="395"/>
    </location>
</feature>
<evidence type="ECO:0000313" key="4">
    <source>
        <dbReference type="Proteomes" id="UP000319746"/>
    </source>
</evidence>
<dbReference type="OrthoDB" id="9806388at2"/>
<dbReference type="InterPro" id="IPR029149">
    <property type="entry name" value="Creatin/AminoP/Spt16_N"/>
</dbReference>
<evidence type="ECO:0000259" key="2">
    <source>
        <dbReference type="Pfam" id="PF01321"/>
    </source>
</evidence>
<protein>
    <submittedName>
        <fullName evidence="3">Xaa-Pro aminopeptidase</fullName>
    </submittedName>
</protein>
<evidence type="ECO:0000259" key="1">
    <source>
        <dbReference type="Pfam" id="PF00557"/>
    </source>
</evidence>
<dbReference type="Pfam" id="PF00557">
    <property type="entry name" value="Peptidase_M24"/>
    <property type="match status" value="1"/>
</dbReference>
<dbReference type="PANTHER" id="PTHR46112">
    <property type="entry name" value="AMINOPEPTIDASE"/>
    <property type="match status" value="1"/>
</dbReference>
<keyword evidence="4" id="KW-1185">Reference proteome</keyword>
<comment type="caution">
    <text evidence="3">The sequence shown here is derived from an EMBL/GenBank/DDBJ whole genome shotgun (WGS) entry which is preliminary data.</text>
</comment>
<reference evidence="3 4" key="1">
    <citation type="submission" date="2019-06" db="EMBL/GenBank/DDBJ databases">
        <title>Sequencing the genomes of 1000 actinobacteria strains.</title>
        <authorList>
            <person name="Klenk H.-P."/>
        </authorList>
    </citation>
    <scope>NUCLEOTIDE SEQUENCE [LARGE SCALE GENOMIC DNA]</scope>
    <source>
        <strain evidence="3 4">DSM 24083</strain>
    </source>
</reference>
<dbReference type="SUPFAM" id="SSF55920">
    <property type="entry name" value="Creatinase/aminopeptidase"/>
    <property type="match status" value="1"/>
</dbReference>
<name>A0A543AM01_9MICC</name>
<proteinExistence type="predicted"/>
<organism evidence="3 4">
    <name type="scientific">Enteractinococcus coprophilus</name>
    <dbReference type="NCBI Taxonomy" id="1027633"/>
    <lineage>
        <taxon>Bacteria</taxon>
        <taxon>Bacillati</taxon>
        <taxon>Actinomycetota</taxon>
        <taxon>Actinomycetes</taxon>
        <taxon>Micrococcales</taxon>
        <taxon>Micrococcaceae</taxon>
    </lineage>
</organism>
<dbReference type="EMBL" id="VFOU01000001">
    <property type="protein sequence ID" value="TQL73579.1"/>
    <property type="molecule type" value="Genomic_DNA"/>
</dbReference>
<dbReference type="SUPFAM" id="SSF53092">
    <property type="entry name" value="Creatinase/prolidase N-terminal domain"/>
    <property type="match status" value="1"/>
</dbReference>
<dbReference type="InterPro" id="IPR050659">
    <property type="entry name" value="Peptidase_M24B"/>
</dbReference>